<proteinExistence type="predicted"/>
<organism evidence="2 3">
    <name type="scientific">Zoarces viviparus</name>
    <name type="common">Viviparous eelpout</name>
    <name type="synonym">Blennius viviparus</name>
    <dbReference type="NCBI Taxonomy" id="48416"/>
    <lineage>
        <taxon>Eukaryota</taxon>
        <taxon>Metazoa</taxon>
        <taxon>Chordata</taxon>
        <taxon>Craniata</taxon>
        <taxon>Vertebrata</taxon>
        <taxon>Euteleostomi</taxon>
        <taxon>Actinopterygii</taxon>
        <taxon>Neopterygii</taxon>
        <taxon>Teleostei</taxon>
        <taxon>Neoteleostei</taxon>
        <taxon>Acanthomorphata</taxon>
        <taxon>Eupercaria</taxon>
        <taxon>Perciformes</taxon>
        <taxon>Cottioidei</taxon>
        <taxon>Zoarcales</taxon>
        <taxon>Zoarcidae</taxon>
        <taxon>Zoarcinae</taxon>
        <taxon>Zoarces</taxon>
    </lineage>
</organism>
<comment type="caution">
    <text evidence="2">The sequence shown here is derived from an EMBL/GenBank/DDBJ whole genome shotgun (WGS) entry which is preliminary data.</text>
</comment>
<protein>
    <submittedName>
        <fullName evidence="2">Uncharacterized protein</fullName>
    </submittedName>
</protein>
<name>A0AAW1FU53_ZOAVI</name>
<gene>
    <name evidence="2" type="ORF">VZT92_003547</name>
</gene>
<accession>A0AAW1FU53</accession>
<keyword evidence="3" id="KW-1185">Reference proteome</keyword>
<sequence>MRRDERSCQEGNMVRSQDDLRRLCGCNGARSCSSRDLRACWGDSSGRKAKSEEETSAEFQGEVSELQNLWASPITVWQDISSRGARENSTGRKYIGSQNTRRSRRQQQPAH</sequence>
<evidence type="ECO:0000256" key="1">
    <source>
        <dbReference type="SAM" id="MobiDB-lite"/>
    </source>
</evidence>
<dbReference type="EMBL" id="JBCEZU010000023">
    <property type="protein sequence ID" value="KAK9538372.1"/>
    <property type="molecule type" value="Genomic_DNA"/>
</dbReference>
<dbReference type="AlphaFoldDB" id="A0AAW1FU53"/>
<feature type="region of interest" description="Disordered" evidence="1">
    <location>
        <begin position="80"/>
        <end position="111"/>
    </location>
</feature>
<dbReference type="Proteomes" id="UP001488805">
    <property type="component" value="Unassembled WGS sequence"/>
</dbReference>
<reference evidence="2 3" key="1">
    <citation type="journal article" date="2024" name="Genome Biol. Evol.">
        <title>Chromosome-level genome assembly of the viviparous eelpout Zoarces viviparus.</title>
        <authorList>
            <person name="Fuhrmann N."/>
            <person name="Brasseur M.V."/>
            <person name="Bakowski C.E."/>
            <person name="Podsiadlowski L."/>
            <person name="Prost S."/>
            <person name="Krehenwinkel H."/>
            <person name="Mayer C."/>
        </authorList>
    </citation>
    <scope>NUCLEOTIDE SEQUENCE [LARGE SCALE GENOMIC DNA]</scope>
    <source>
        <strain evidence="2">NO-MEL_2022_Ind0_liver</strain>
    </source>
</reference>
<evidence type="ECO:0000313" key="3">
    <source>
        <dbReference type="Proteomes" id="UP001488805"/>
    </source>
</evidence>
<evidence type="ECO:0000313" key="2">
    <source>
        <dbReference type="EMBL" id="KAK9538372.1"/>
    </source>
</evidence>